<sequence>MNSVFGGGNIFGALLSVASIAFPPLALAGGLSNLLTTAIGEAVKMAATTLAQEFGMPKFLTSLIGQVVDSVVGQLTKQSDPAVDSHLKETAGSAVDDFKNDLSKSIVDNAVQNIKSTKKKGSGSWLEALAEALGKALDAQAAKVQQLSSEITDQNAKDKPSTMTELQTASQRLSFMMNSADQAIKTIGEALSTAARKQ</sequence>
<dbReference type="EMBL" id="QUSW01000012">
    <property type="protein sequence ID" value="RQP21255.1"/>
    <property type="molecule type" value="Genomic_DNA"/>
</dbReference>
<reference evidence="1 2" key="2">
    <citation type="submission" date="2018-12" db="EMBL/GenBank/DDBJ databases">
        <title>Rhizobacter gummiphilus sp. nov., a rubber-degrading bacterium isolated from the soil of a botanical garden in Japan.</title>
        <authorList>
            <person name="Shunsuke S.S."/>
        </authorList>
    </citation>
    <scope>NUCLEOTIDE SEQUENCE [LARGE SCALE GENOMIC DNA]</scope>
    <source>
        <strain evidence="1 2">S-16</strain>
    </source>
</reference>
<evidence type="ECO:0000313" key="2">
    <source>
        <dbReference type="Proteomes" id="UP000267464"/>
    </source>
</evidence>
<reference evidence="1 2" key="1">
    <citation type="submission" date="2018-08" db="EMBL/GenBank/DDBJ databases">
        <authorList>
            <person name="Khan S.A."/>
            <person name="Jeon C.O."/>
            <person name="Chun B.H."/>
            <person name="Jeong S.E."/>
        </authorList>
    </citation>
    <scope>NUCLEOTIDE SEQUENCE [LARGE SCALE GENOMIC DNA]</scope>
    <source>
        <strain evidence="1 2">S-16</strain>
    </source>
</reference>
<accession>A0A3N7JQC7</accession>
<keyword evidence="2" id="KW-1185">Reference proteome</keyword>
<name>A0A3N7JQC7_9BURK</name>
<gene>
    <name evidence="1" type="ORF">DZC73_28890</name>
</gene>
<evidence type="ECO:0000313" key="1">
    <source>
        <dbReference type="EMBL" id="RQP21255.1"/>
    </source>
</evidence>
<dbReference type="AlphaFoldDB" id="A0A3N7JQC7"/>
<protein>
    <submittedName>
        <fullName evidence="1">Uncharacterized protein</fullName>
    </submittedName>
</protein>
<comment type="caution">
    <text evidence="1">The sequence shown here is derived from an EMBL/GenBank/DDBJ whole genome shotgun (WGS) entry which is preliminary data.</text>
</comment>
<dbReference type="Proteomes" id="UP000267464">
    <property type="component" value="Unassembled WGS sequence"/>
</dbReference>
<proteinExistence type="predicted"/>
<organism evidence="1 2">
    <name type="scientific">Piscinibacter terrae</name>
    <dbReference type="NCBI Taxonomy" id="2496871"/>
    <lineage>
        <taxon>Bacteria</taxon>
        <taxon>Pseudomonadati</taxon>
        <taxon>Pseudomonadota</taxon>
        <taxon>Betaproteobacteria</taxon>
        <taxon>Burkholderiales</taxon>
        <taxon>Sphaerotilaceae</taxon>
        <taxon>Piscinibacter</taxon>
    </lineage>
</organism>